<accession>A0AAV9ZUT9</accession>
<dbReference type="Proteomes" id="UP001362999">
    <property type="component" value="Unassembled WGS sequence"/>
</dbReference>
<dbReference type="AlphaFoldDB" id="A0AAV9ZUT9"/>
<comment type="caution">
    <text evidence="2">The sequence shown here is derived from an EMBL/GenBank/DDBJ whole genome shotgun (WGS) entry which is preliminary data.</text>
</comment>
<evidence type="ECO:0000313" key="2">
    <source>
        <dbReference type="EMBL" id="KAK6992581.1"/>
    </source>
</evidence>
<reference evidence="2 3" key="1">
    <citation type="journal article" date="2024" name="J Genomics">
        <title>Draft genome sequencing and assembly of Favolaschia claudopus CIRM-BRFM 2984 isolated from oak limbs.</title>
        <authorList>
            <person name="Navarro D."/>
            <person name="Drula E."/>
            <person name="Chaduli D."/>
            <person name="Cazenave R."/>
            <person name="Ahrendt S."/>
            <person name="Wang J."/>
            <person name="Lipzen A."/>
            <person name="Daum C."/>
            <person name="Barry K."/>
            <person name="Grigoriev I.V."/>
            <person name="Favel A."/>
            <person name="Rosso M.N."/>
            <person name="Martin F."/>
        </authorList>
    </citation>
    <scope>NUCLEOTIDE SEQUENCE [LARGE SCALE GENOMIC DNA]</scope>
    <source>
        <strain evidence="2 3">CIRM-BRFM 2984</strain>
    </source>
</reference>
<sequence length="357" mass="40038">MPHLRLVFAEARVARPKPTTSTRRQRLALLPTSRTLRPILVLPSANVLRKSRSSLLEMMTRIAVSPTANLRVKARARARRRLTSLPPGPAEVRTTRGASQAHKEDPYEAEGFEPTTFDIRAAKEGLGILPKSFQASLLKGTSVLRLLGCGNCMLRNRKCRRENGHARCDACVKSGMSRCSDSFSIPEYLQVINYLEPLTVFSDKSWNSAFNEVRDAHYSQILCDRQVTLANARLLRARANLRALMNGSEVAFKGKVIPGIDSVAEEEVEFYTKLFKTARKDSEREFYMPDGTRADDYYYEYDSQYEGSQGSAMDEEEGEETTLVATSLSKVPLEEELDLHGPFAIAPNRTNARSQLL</sequence>
<name>A0AAV9ZUT9_9AGAR</name>
<organism evidence="2 3">
    <name type="scientific">Favolaschia claudopus</name>
    <dbReference type="NCBI Taxonomy" id="2862362"/>
    <lineage>
        <taxon>Eukaryota</taxon>
        <taxon>Fungi</taxon>
        <taxon>Dikarya</taxon>
        <taxon>Basidiomycota</taxon>
        <taxon>Agaricomycotina</taxon>
        <taxon>Agaricomycetes</taxon>
        <taxon>Agaricomycetidae</taxon>
        <taxon>Agaricales</taxon>
        <taxon>Marasmiineae</taxon>
        <taxon>Mycenaceae</taxon>
        <taxon>Favolaschia</taxon>
    </lineage>
</organism>
<proteinExistence type="predicted"/>
<protein>
    <recommendedName>
        <fullName evidence="4">Zn(2)-C6 fungal-type domain-containing protein</fullName>
    </recommendedName>
</protein>
<evidence type="ECO:0000313" key="3">
    <source>
        <dbReference type="Proteomes" id="UP001362999"/>
    </source>
</evidence>
<evidence type="ECO:0008006" key="4">
    <source>
        <dbReference type="Google" id="ProtNLM"/>
    </source>
</evidence>
<feature type="region of interest" description="Disordered" evidence="1">
    <location>
        <begin position="84"/>
        <end position="107"/>
    </location>
</feature>
<dbReference type="EMBL" id="JAWWNJ010000109">
    <property type="protein sequence ID" value="KAK6992581.1"/>
    <property type="molecule type" value="Genomic_DNA"/>
</dbReference>
<evidence type="ECO:0000256" key="1">
    <source>
        <dbReference type="SAM" id="MobiDB-lite"/>
    </source>
</evidence>
<keyword evidence="3" id="KW-1185">Reference proteome</keyword>
<gene>
    <name evidence="2" type="ORF">R3P38DRAFT_2802509</name>
</gene>